<dbReference type="Proteomes" id="UP000095552">
    <property type="component" value="Unassembled WGS sequence"/>
</dbReference>
<dbReference type="STRING" id="1563681.BFP71_03375"/>
<keyword evidence="3" id="KW-1185">Reference proteome</keyword>
<dbReference type="AlphaFoldDB" id="A0A1E5T5U0"/>
<keyword evidence="1" id="KW-1133">Transmembrane helix</keyword>
<evidence type="ECO:0000313" key="3">
    <source>
        <dbReference type="Proteomes" id="UP000095552"/>
    </source>
</evidence>
<accession>A0A1E5T5U0</accession>
<reference evidence="2 3" key="1">
    <citation type="submission" date="2016-08" db="EMBL/GenBank/DDBJ databases">
        <title>Draft genome of Fabibacter sp. strain SK-8.</title>
        <authorList>
            <person name="Wong S.-K."/>
            <person name="Hamasaki K."/>
            <person name="Yoshizawa S."/>
        </authorList>
    </citation>
    <scope>NUCLEOTIDE SEQUENCE [LARGE SCALE GENOMIC DNA]</scope>
    <source>
        <strain evidence="2 3">SK-8</strain>
    </source>
</reference>
<evidence type="ECO:0000313" key="2">
    <source>
        <dbReference type="EMBL" id="OEK06716.1"/>
    </source>
</evidence>
<keyword evidence="1" id="KW-0812">Transmembrane</keyword>
<feature type="transmembrane region" description="Helical" evidence="1">
    <location>
        <begin position="96"/>
        <end position="114"/>
    </location>
</feature>
<sequence>MYPVDQNHADQGLGLAPEWITGGFSTITNLIGGSQAKKQAERDRNNLLLQQQIVGQNNEAAFKLEQLKFQNLAAQNQMKNSQMNVNTKYEGTNTSLIVGGVLLLAVGTAVAVGLSKPKEKSLNGLLETLE</sequence>
<organism evidence="2 3">
    <name type="scientific">Roseivirga misakiensis</name>
    <dbReference type="NCBI Taxonomy" id="1563681"/>
    <lineage>
        <taxon>Bacteria</taxon>
        <taxon>Pseudomonadati</taxon>
        <taxon>Bacteroidota</taxon>
        <taxon>Cytophagia</taxon>
        <taxon>Cytophagales</taxon>
        <taxon>Roseivirgaceae</taxon>
        <taxon>Roseivirga</taxon>
    </lineage>
</organism>
<proteinExistence type="predicted"/>
<dbReference type="RefSeq" id="WP_069834028.1">
    <property type="nucleotide sequence ID" value="NZ_MDGQ01000003.1"/>
</dbReference>
<gene>
    <name evidence="2" type="ORF">BFP71_03375</name>
</gene>
<name>A0A1E5T5U0_9BACT</name>
<comment type="caution">
    <text evidence="2">The sequence shown here is derived from an EMBL/GenBank/DDBJ whole genome shotgun (WGS) entry which is preliminary data.</text>
</comment>
<protein>
    <submittedName>
        <fullName evidence="2">Uncharacterized protein</fullName>
    </submittedName>
</protein>
<evidence type="ECO:0000256" key="1">
    <source>
        <dbReference type="SAM" id="Phobius"/>
    </source>
</evidence>
<keyword evidence="1" id="KW-0472">Membrane</keyword>
<dbReference type="EMBL" id="MDGQ01000003">
    <property type="protein sequence ID" value="OEK06716.1"/>
    <property type="molecule type" value="Genomic_DNA"/>
</dbReference>